<protein>
    <submittedName>
        <fullName evidence="1">Uncharacterized protein</fullName>
    </submittedName>
</protein>
<dbReference type="Proteomes" id="UP000054314">
    <property type="component" value="Unassembled WGS sequence"/>
</dbReference>
<comment type="caution">
    <text evidence="1">The sequence shown here is derived from an EMBL/GenBank/DDBJ whole genome shotgun (WGS) entry which is preliminary data.</text>
</comment>
<proteinExistence type="predicted"/>
<gene>
    <name evidence="1" type="ORF">N869_14190</name>
</gene>
<reference evidence="1 2" key="1">
    <citation type="submission" date="2013-08" db="EMBL/GenBank/DDBJ databases">
        <title>Genome sequencing of Cellulomonas bogoriensis 69B4.</title>
        <authorList>
            <person name="Chen F."/>
            <person name="Li Y."/>
            <person name="Wang G."/>
        </authorList>
    </citation>
    <scope>NUCLEOTIDE SEQUENCE [LARGE SCALE GENOMIC DNA]</scope>
    <source>
        <strain evidence="1 2">69B4</strain>
    </source>
</reference>
<organism evidence="1 2">
    <name type="scientific">Cellulomonas bogoriensis 69B4 = DSM 16987</name>
    <dbReference type="NCBI Taxonomy" id="1386082"/>
    <lineage>
        <taxon>Bacteria</taxon>
        <taxon>Bacillati</taxon>
        <taxon>Actinomycetota</taxon>
        <taxon>Actinomycetes</taxon>
        <taxon>Micrococcales</taxon>
        <taxon>Cellulomonadaceae</taxon>
        <taxon>Cellulomonas</taxon>
    </lineage>
</organism>
<dbReference type="EMBL" id="AXCZ01000044">
    <property type="protein sequence ID" value="KGM13417.1"/>
    <property type="molecule type" value="Genomic_DNA"/>
</dbReference>
<evidence type="ECO:0000313" key="1">
    <source>
        <dbReference type="EMBL" id="KGM13417.1"/>
    </source>
</evidence>
<sequence length="96" mass="10330">MPSYRVRMVLGDLHAGVDPADVLPAAVGAARGRTAVEAGQVDVRQGQAMVTVRFEAPDDLEASSVGRAVVTHVDTMVVVETSRVMRRAGARWYPLR</sequence>
<evidence type="ECO:0000313" key="2">
    <source>
        <dbReference type="Proteomes" id="UP000054314"/>
    </source>
</evidence>
<accession>A0A0A0C0E6</accession>
<dbReference type="RefSeq" id="WP_035059283.1">
    <property type="nucleotide sequence ID" value="NZ_AXCZ01000044.1"/>
</dbReference>
<dbReference type="AlphaFoldDB" id="A0A0A0C0E6"/>
<name>A0A0A0C0E6_9CELL</name>
<keyword evidence="2" id="KW-1185">Reference proteome</keyword>